<dbReference type="AlphaFoldDB" id="A0AAV4WYA3"/>
<proteinExistence type="predicted"/>
<keyword evidence="1" id="KW-0472">Membrane</keyword>
<evidence type="ECO:0008006" key="4">
    <source>
        <dbReference type="Google" id="ProtNLM"/>
    </source>
</evidence>
<comment type="caution">
    <text evidence="2">The sequence shown here is derived from an EMBL/GenBank/DDBJ whole genome shotgun (WGS) entry which is preliminary data.</text>
</comment>
<evidence type="ECO:0000256" key="1">
    <source>
        <dbReference type="SAM" id="Phobius"/>
    </source>
</evidence>
<organism evidence="2 3">
    <name type="scientific">Caerostris darwini</name>
    <dbReference type="NCBI Taxonomy" id="1538125"/>
    <lineage>
        <taxon>Eukaryota</taxon>
        <taxon>Metazoa</taxon>
        <taxon>Ecdysozoa</taxon>
        <taxon>Arthropoda</taxon>
        <taxon>Chelicerata</taxon>
        <taxon>Arachnida</taxon>
        <taxon>Araneae</taxon>
        <taxon>Araneomorphae</taxon>
        <taxon>Entelegynae</taxon>
        <taxon>Araneoidea</taxon>
        <taxon>Araneidae</taxon>
        <taxon>Caerostris</taxon>
    </lineage>
</organism>
<sequence length="113" mass="12693">MNRRKSKTVFARFFFASRVPLSRNRLLNHRGSRGLDPPAVPSRGCCGKTFVISPFRAGNSRELNFGTCGAWLEQGWRGGEDAPLPSFFFFHLVVSLILVLVLSNRMIQKSGSY</sequence>
<feature type="transmembrane region" description="Helical" evidence="1">
    <location>
        <begin position="84"/>
        <end position="103"/>
    </location>
</feature>
<gene>
    <name evidence="2" type="ORF">CDAR_258031</name>
</gene>
<evidence type="ECO:0000313" key="3">
    <source>
        <dbReference type="Proteomes" id="UP001054837"/>
    </source>
</evidence>
<evidence type="ECO:0000313" key="2">
    <source>
        <dbReference type="EMBL" id="GIY86614.1"/>
    </source>
</evidence>
<accession>A0AAV4WYA3</accession>
<name>A0AAV4WYA3_9ARAC</name>
<keyword evidence="1" id="KW-0812">Transmembrane</keyword>
<protein>
    <recommendedName>
        <fullName evidence="4">Transmembrane protein</fullName>
    </recommendedName>
</protein>
<dbReference type="EMBL" id="BPLQ01015232">
    <property type="protein sequence ID" value="GIY86614.1"/>
    <property type="molecule type" value="Genomic_DNA"/>
</dbReference>
<reference evidence="2 3" key="1">
    <citation type="submission" date="2021-06" db="EMBL/GenBank/DDBJ databases">
        <title>Caerostris darwini draft genome.</title>
        <authorList>
            <person name="Kono N."/>
            <person name="Arakawa K."/>
        </authorList>
    </citation>
    <scope>NUCLEOTIDE SEQUENCE [LARGE SCALE GENOMIC DNA]</scope>
</reference>
<keyword evidence="1" id="KW-1133">Transmembrane helix</keyword>
<keyword evidence="3" id="KW-1185">Reference proteome</keyword>
<dbReference type="Proteomes" id="UP001054837">
    <property type="component" value="Unassembled WGS sequence"/>
</dbReference>